<keyword evidence="3" id="KW-1185">Reference proteome</keyword>
<feature type="compositionally biased region" description="Polar residues" evidence="1">
    <location>
        <begin position="450"/>
        <end position="465"/>
    </location>
</feature>
<sequence>MGDPDSNAHLHWAQHSGSTASTSQPFGGEGETGTTSFTSSLSSFNLRSRPGAAPFPSNPSPSNPLDNPPSTPLEGYPLFANRRVSPTNSASTAPAPFSTLAYRKQSMLGAEPIFPLTNSPSPPLDRDEDALATMSRDGSDSPMVLGSPSFEQTGLSFPPPSLPSATRSRAASESMGSNSNVTPASPVALARALQGQRTPPPFLQRRLYHEMQEDDSNGNSSARSGSASSGGARADDEAAEDIGGLGLALGDKGGDGVTGSASGSGEEGGRSGVVRRAVSRKPNLLPKSKSHLRVLSQLQSEAGPADLAEVMSEAALHRLTVASSVPPVRSTPSSSTNSTSACTLPSDGRLARSAPLGNRFPEQVNDDEMDRVPSPASSAEDGDEIGEAGSDWGGMSLGGYGTEDEDERRSAIWTGIRGSGSATGISIPPPNPTSTGRSPGSERGRMDTEAPNNSPQTPGWHSQGSARPGKRKINDDRFEPYASAFKRRAVSPAALSPGGIPSPLLSFTHSSTLPTPPPLPSFPSSSLTTLPISIPSPSMSATASHMHASSFFNTLNQGPRSRASSPVPSSLSSSAGRGAAGQAFVGMVMSGRLERESEEKNGRMGDAGDGLRQMSLG</sequence>
<evidence type="ECO:0000256" key="1">
    <source>
        <dbReference type="SAM" id="MobiDB-lite"/>
    </source>
</evidence>
<evidence type="ECO:0008006" key="4">
    <source>
        <dbReference type="Google" id="ProtNLM"/>
    </source>
</evidence>
<feature type="compositionally biased region" description="Low complexity" evidence="1">
    <location>
        <begin position="32"/>
        <end position="44"/>
    </location>
</feature>
<feature type="region of interest" description="Disordered" evidence="1">
    <location>
        <begin position="1"/>
        <end position="96"/>
    </location>
</feature>
<proteinExistence type="predicted"/>
<dbReference type="EMBL" id="MCGR01000007">
    <property type="protein sequence ID" value="ORY88944.1"/>
    <property type="molecule type" value="Genomic_DNA"/>
</dbReference>
<feature type="region of interest" description="Disordered" evidence="1">
    <location>
        <begin position="112"/>
        <end position="289"/>
    </location>
</feature>
<accession>A0A1Y2G1Z8</accession>
<feature type="compositionally biased region" description="Low complexity" evidence="1">
    <location>
        <begin position="558"/>
        <end position="581"/>
    </location>
</feature>
<dbReference type="STRING" id="106004.A0A1Y2G1Z8"/>
<comment type="caution">
    <text evidence="2">The sequence shown here is derived from an EMBL/GenBank/DDBJ whole genome shotgun (WGS) entry which is preliminary data.</text>
</comment>
<reference evidence="2 3" key="1">
    <citation type="submission" date="2016-07" db="EMBL/GenBank/DDBJ databases">
        <title>Pervasive Adenine N6-methylation of Active Genes in Fungi.</title>
        <authorList>
            <consortium name="DOE Joint Genome Institute"/>
            <person name="Mondo S.J."/>
            <person name="Dannebaum R.O."/>
            <person name="Kuo R.C."/>
            <person name="Labutti K."/>
            <person name="Haridas S."/>
            <person name="Kuo A."/>
            <person name="Salamov A."/>
            <person name="Ahrendt S.R."/>
            <person name="Lipzen A."/>
            <person name="Sullivan W."/>
            <person name="Andreopoulos W.B."/>
            <person name="Clum A."/>
            <person name="Lindquist E."/>
            <person name="Daum C."/>
            <person name="Ramamoorthy G.K."/>
            <person name="Gryganskyi A."/>
            <person name="Culley D."/>
            <person name="Magnuson J.K."/>
            <person name="James T.Y."/>
            <person name="O'Malley M.A."/>
            <person name="Stajich J.E."/>
            <person name="Spatafora J.W."/>
            <person name="Visel A."/>
            <person name="Grigoriev I.V."/>
        </authorList>
    </citation>
    <scope>NUCLEOTIDE SEQUENCE [LARGE SCALE GENOMIC DNA]</scope>
    <source>
        <strain evidence="2 3">62-1032</strain>
    </source>
</reference>
<name>A0A1Y2G1Z8_9BASI</name>
<dbReference type="AlphaFoldDB" id="A0A1Y2G1Z8"/>
<feature type="compositionally biased region" description="Pro residues" evidence="1">
    <location>
        <begin position="56"/>
        <end position="71"/>
    </location>
</feature>
<dbReference type="InParanoid" id="A0A1Y2G1Z8"/>
<feature type="region of interest" description="Disordered" evidence="1">
    <location>
        <begin position="551"/>
        <end position="617"/>
    </location>
</feature>
<feature type="compositionally biased region" description="Polar residues" evidence="1">
    <location>
        <begin position="15"/>
        <end position="25"/>
    </location>
</feature>
<feature type="compositionally biased region" description="Low complexity" evidence="1">
    <location>
        <begin position="322"/>
        <end position="340"/>
    </location>
</feature>
<gene>
    <name evidence="2" type="ORF">BCR35DRAFT_300698</name>
</gene>
<organism evidence="2 3">
    <name type="scientific">Leucosporidium creatinivorum</name>
    <dbReference type="NCBI Taxonomy" id="106004"/>
    <lineage>
        <taxon>Eukaryota</taxon>
        <taxon>Fungi</taxon>
        <taxon>Dikarya</taxon>
        <taxon>Basidiomycota</taxon>
        <taxon>Pucciniomycotina</taxon>
        <taxon>Microbotryomycetes</taxon>
        <taxon>Leucosporidiales</taxon>
        <taxon>Leucosporidium</taxon>
    </lineage>
</organism>
<evidence type="ECO:0000313" key="3">
    <source>
        <dbReference type="Proteomes" id="UP000193467"/>
    </source>
</evidence>
<feature type="compositionally biased region" description="Gly residues" evidence="1">
    <location>
        <begin position="391"/>
        <end position="401"/>
    </location>
</feature>
<evidence type="ECO:0000313" key="2">
    <source>
        <dbReference type="EMBL" id="ORY88944.1"/>
    </source>
</evidence>
<dbReference type="Proteomes" id="UP000193467">
    <property type="component" value="Unassembled WGS sequence"/>
</dbReference>
<protein>
    <recommendedName>
        <fullName evidence="4">Proteophosphoglycan ppg4</fullName>
    </recommendedName>
</protein>
<dbReference type="OrthoDB" id="2528349at2759"/>
<feature type="compositionally biased region" description="Basic and acidic residues" evidence="1">
    <location>
        <begin position="592"/>
        <end position="603"/>
    </location>
</feature>
<feature type="compositionally biased region" description="Low complexity" evidence="1">
    <location>
        <begin position="217"/>
        <end position="232"/>
    </location>
</feature>
<feature type="compositionally biased region" description="Polar residues" evidence="1">
    <location>
        <begin position="163"/>
        <end position="183"/>
    </location>
</feature>
<feature type="region of interest" description="Disordered" evidence="1">
    <location>
        <begin position="322"/>
        <end position="480"/>
    </location>
</feature>